<dbReference type="AlphaFoldDB" id="A0A7W9KB67"/>
<dbReference type="Proteomes" id="UP000585638">
    <property type="component" value="Unassembled WGS sequence"/>
</dbReference>
<keyword evidence="2" id="KW-1185">Reference proteome</keyword>
<dbReference type="RefSeq" id="WP_184858205.1">
    <property type="nucleotide sequence ID" value="NZ_JACHIR010000001.1"/>
</dbReference>
<comment type="caution">
    <text evidence="1">The sequence shown here is derived from an EMBL/GenBank/DDBJ whole genome shotgun (WGS) entry which is preliminary data.</text>
</comment>
<sequence>MVRIYRTDLTRPRGAPLAAGVTRRPNEARAVELILSVFRGAGFDDADAVRCYHSFIDLALGHSALDVAAQSLTPAARRGRPERLAGELPSTVTDTHSNIAATARHLARHMGGSPFGTSPELFPRALAQPISPNMR</sequence>
<dbReference type="SUPFAM" id="SSF48498">
    <property type="entry name" value="Tetracyclin repressor-like, C-terminal domain"/>
    <property type="match status" value="1"/>
</dbReference>
<evidence type="ECO:0008006" key="3">
    <source>
        <dbReference type="Google" id="ProtNLM"/>
    </source>
</evidence>
<reference evidence="1 2" key="1">
    <citation type="submission" date="2020-08" db="EMBL/GenBank/DDBJ databases">
        <title>Sequencing the genomes of 1000 actinobacteria strains.</title>
        <authorList>
            <person name="Klenk H.-P."/>
        </authorList>
    </citation>
    <scope>NUCLEOTIDE SEQUENCE [LARGE SCALE GENOMIC DNA]</scope>
    <source>
        <strain evidence="1 2">DSM 43851</strain>
    </source>
</reference>
<proteinExistence type="predicted"/>
<dbReference type="Gene3D" id="1.10.357.10">
    <property type="entry name" value="Tetracycline Repressor, domain 2"/>
    <property type="match status" value="1"/>
</dbReference>
<organism evidence="1 2">
    <name type="scientific">Kutzneria kofuensis</name>
    <dbReference type="NCBI Taxonomy" id="103725"/>
    <lineage>
        <taxon>Bacteria</taxon>
        <taxon>Bacillati</taxon>
        <taxon>Actinomycetota</taxon>
        <taxon>Actinomycetes</taxon>
        <taxon>Pseudonocardiales</taxon>
        <taxon>Pseudonocardiaceae</taxon>
        <taxon>Kutzneria</taxon>
    </lineage>
</organism>
<evidence type="ECO:0000313" key="2">
    <source>
        <dbReference type="Proteomes" id="UP000585638"/>
    </source>
</evidence>
<protein>
    <recommendedName>
        <fullName evidence="3">Tetracycline repressor TetR C-terminal domain-containing protein</fullName>
    </recommendedName>
</protein>
<evidence type="ECO:0000313" key="1">
    <source>
        <dbReference type="EMBL" id="MBB5889380.1"/>
    </source>
</evidence>
<gene>
    <name evidence="1" type="ORF">BJ998_000576</name>
</gene>
<accession>A0A7W9KB67</accession>
<dbReference type="InterPro" id="IPR036271">
    <property type="entry name" value="Tet_transcr_reg_TetR-rel_C_sf"/>
</dbReference>
<name>A0A7W9KB67_9PSEU</name>
<dbReference type="EMBL" id="JACHIR010000001">
    <property type="protein sequence ID" value="MBB5889380.1"/>
    <property type="molecule type" value="Genomic_DNA"/>
</dbReference>